<evidence type="ECO:0000313" key="1">
    <source>
        <dbReference type="EMBL" id="AAU10975.1"/>
    </source>
</evidence>
<accession>Q677Y2</accession>
<dbReference type="KEGG" id="vg:2979126"/>
<dbReference type="GeneID" id="2979126"/>
<dbReference type="EMBL" id="AY380826">
    <property type="protein sequence ID" value="AAU10975.1"/>
    <property type="molecule type" value="Genomic_DNA"/>
</dbReference>
<dbReference type="RefSeq" id="YP_073636.1">
    <property type="nucleotide sequence ID" value="NC_005902.1"/>
</dbReference>
<evidence type="ECO:0000313" key="2">
    <source>
        <dbReference type="Proteomes" id="UP000106699"/>
    </source>
</evidence>
<proteinExistence type="predicted"/>
<dbReference type="Proteomes" id="UP000106699">
    <property type="component" value="Segment"/>
</dbReference>
<protein>
    <submittedName>
        <fullName evidence="1">Uncharacterized protein</fullName>
    </submittedName>
</protein>
<reference evidence="1 2" key="1">
    <citation type="journal article" date="2004" name="J. Virol.">
        <title>Complete genome sequence of lymphocystis disease virus isolated from China.</title>
        <authorList>
            <person name="Zhang Q.Y."/>
            <person name="Xiao F."/>
            <person name="Xie J."/>
            <person name="Li Z.Q."/>
            <person name="Gui J.F."/>
        </authorList>
    </citation>
    <scope>NUCLEOTIDE SEQUENCE [LARGE SCALE GENOMIC DNA]</scope>
</reference>
<organism evidence="1 2">
    <name type="scientific">lymphocystis disease virus-China</name>
    <dbReference type="NCBI Taxonomy" id="256729"/>
    <lineage>
        <taxon>Viruses</taxon>
        <taxon>Varidnaviria</taxon>
        <taxon>Bamfordvirae</taxon>
        <taxon>Nucleocytoviricota</taxon>
        <taxon>Megaviricetes</taxon>
        <taxon>Pimascovirales</taxon>
        <taxon>Pimascovirales incertae sedis</taxon>
        <taxon>Iridoviridae</taxon>
        <taxon>Alphairidovirinae</taxon>
        <taxon>Lymphocystivirus</taxon>
        <taxon>Lymphocystivirus paralichthys1</taxon>
        <taxon>Lymphocystis disease virus 2</taxon>
    </lineage>
</organism>
<sequence length="44" mass="4858">MVLLKAIRSSIVSFLEYSSAGFTLNISTSSVNISFSKYLNVTMH</sequence>
<keyword evidence="2" id="KW-1185">Reference proteome</keyword>
<name>Q677Y2_9VIRU</name>